<name>A0AAE1DC21_9GAST</name>
<reference evidence="1" key="1">
    <citation type="journal article" date="2023" name="G3 (Bethesda)">
        <title>A reference genome for the long-term kleptoplast-retaining sea slug Elysia crispata morphotype clarki.</title>
        <authorList>
            <person name="Eastman K.E."/>
            <person name="Pendleton A.L."/>
            <person name="Shaikh M.A."/>
            <person name="Suttiyut T."/>
            <person name="Ogas R."/>
            <person name="Tomko P."/>
            <person name="Gavelis G."/>
            <person name="Widhalm J.R."/>
            <person name="Wisecaver J.H."/>
        </authorList>
    </citation>
    <scope>NUCLEOTIDE SEQUENCE</scope>
    <source>
        <strain evidence="1">ECLA1</strain>
    </source>
</reference>
<dbReference type="EMBL" id="JAWDGP010004362">
    <property type="protein sequence ID" value="KAK3764971.1"/>
    <property type="molecule type" value="Genomic_DNA"/>
</dbReference>
<dbReference type="Proteomes" id="UP001283361">
    <property type="component" value="Unassembled WGS sequence"/>
</dbReference>
<proteinExistence type="predicted"/>
<sequence>MTFSFLPDGQCLFGVCSGYLRVNTFLYGRLSLKTSPPTEKGYNTIEISLETLPCDVSFDGDSPLGLIRVLVDRVDLASIIGLVLLSERNSCRFCGSNGESVMSSKQDQCLSLVSSICQHKLDTRTELIAVLLGMCGTCTSEGVQLSKIVIVFFPTVLIFEVGGWMKRS</sequence>
<evidence type="ECO:0000313" key="2">
    <source>
        <dbReference type="Proteomes" id="UP001283361"/>
    </source>
</evidence>
<dbReference type="AlphaFoldDB" id="A0AAE1DC21"/>
<gene>
    <name evidence="1" type="ORF">RRG08_011058</name>
</gene>
<comment type="caution">
    <text evidence="1">The sequence shown here is derived from an EMBL/GenBank/DDBJ whole genome shotgun (WGS) entry which is preliminary data.</text>
</comment>
<keyword evidence="2" id="KW-1185">Reference proteome</keyword>
<protein>
    <submittedName>
        <fullName evidence="1">Uncharacterized protein</fullName>
    </submittedName>
</protein>
<accession>A0AAE1DC21</accession>
<organism evidence="1 2">
    <name type="scientific">Elysia crispata</name>
    <name type="common">lettuce slug</name>
    <dbReference type="NCBI Taxonomy" id="231223"/>
    <lineage>
        <taxon>Eukaryota</taxon>
        <taxon>Metazoa</taxon>
        <taxon>Spiralia</taxon>
        <taxon>Lophotrochozoa</taxon>
        <taxon>Mollusca</taxon>
        <taxon>Gastropoda</taxon>
        <taxon>Heterobranchia</taxon>
        <taxon>Euthyneura</taxon>
        <taxon>Panpulmonata</taxon>
        <taxon>Sacoglossa</taxon>
        <taxon>Placobranchoidea</taxon>
        <taxon>Plakobranchidae</taxon>
        <taxon>Elysia</taxon>
    </lineage>
</organism>
<evidence type="ECO:0000313" key="1">
    <source>
        <dbReference type="EMBL" id="KAK3764971.1"/>
    </source>
</evidence>